<dbReference type="InterPro" id="IPR058031">
    <property type="entry name" value="AAA_lid_NorR"/>
</dbReference>
<dbReference type="Gene3D" id="1.10.8.60">
    <property type="match status" value="1"/>
</dbReference>
<dbReference type="Gene3D" id="3.40.50.2300">
    <property type="match status" value="1"/>
</dbReference>
<dbReference type="InterPro" id="IPR003593">
    <property type="entry name" value="AAA+_ATPase"/>
</dbReference>
<dbReference type="Pfam" id="PF02954">
    <property type="entry name" value="HTH_8"/>
    <property type="match status" value="1"/>
</dbReference>
<dbReference type="GO" id="GO:0043565">
    <property type="term" value="F:sequence-specific DNA binding"/>
    <property type="evidence" value="ECO:0007669"/>
    <property type="project" value="InterPro"/>
</dbReference>
<dbReference type="InterPro" id="IPR002078">
    <property type="entry name" value="Sigma_54_int"/>
</dbReference>
<keyword evidence="1" id="KW-0547">Nucleotide-binding</keyword>
<dbReference type="AlphaFoldDB" id="A0A6M4INU0"/>
<dbReference type="SMART" id="SM00448">
    <property type="entry name" value="REC"/>
    <property type="match status" value="1"/>
</dbReference>
<dbReference type="PROSITE" id="PS00675">
    <property type="entry name" value="SIGMA54_INTERACT_1"/>
    <property type="match status" value="1"/>
</dbReference>
<dbReference type="EMBL" id="CP053085">
    <property type="protein sequence ID" value="QJR36634.1"/>
    <property type="molecule type" value="Genomic_DNA"/>
</dbReference>
<dbReference type="Gene3D" id="1.10.10.60">
    <property type="entry name" value="Homeodomain-like"/>
    <property type="match status" value="1"/>
</dbReference>
<feature type="domain" description="Sigma-54 factor interaction" evidence="6">
    <location>
        <begin position="147"/>
        <end position="359"/>
    </location>
</feature>
<dbReference type="InterPro" id="IPR027417">
    <property type="entry name" value="P-loop_NTPase"/>
</dbReference>
<dbReference type="InterPro" id="IPR009057">
    <property type="entry name" value="Homeodomain-like_sf"/>
</dbReference>
<evidence type="ECO:0000256" key="2">
    <source>
        <dbReference type="ARBA" id="ARBA00022840"/>
    </source>
</evidence>
<evidence type="ECO:0000259" key="6">
    <source>
        <dbReference type="PROSITE" id="PS50045"/>
    </source>
</evidence>
<dbReference type="PANTHER" id="PTHR32071">
    <property type="entry name" value="TRANSCRIPTIONAL REGULATORY PROTEIN"/>
    <property type="match status" value="1"/>
</dbReference>
<reference evidence="8 9" key="1">
    <citation type="submission" date="2020-05" db="EMBL/GenBank/DDBJ databases">
        <title>Complete genome sequence of Gemmatimonas greenlandica TET16.</title>
        <authorList>
            <person name="Zeng Y."/>
        </authorList>
    </citation>
    <scope>NUCLEOTIDE SEQUENCE [LARGE SCALE GENOMIC DNA]</scope>
    <source>
        <strain evidence="8 9">TET16</strain>
    </source>
</reference>
<feature type="modified residue" description="4-aspartylphosphate" evidence="5">
    <location>
        <position position="53"/>
    </location>
</feature>
<dbReference type="Pfam" id="PF25601">
    <property type="entry name" value="AAA_lid_14"/>
    <property type="match status" value="1"/>
</dbReference>
<keyword evidence="3" id="KW-0805">Transcription regulation</keyword>
<dbReference type="SUPFAM" id="SSF52172">
    <property type="entry name" value="CheY-like"/>
    <property type="match status" value="1"/>
</dbReference>
<dbReference type="GO" id="GO:0000160">
    <property type="term" value="P:phosphorelay signal transduction system"/>
    <property type="evidence" value="ECO:0007669"/>
    <property type="project" value="InterPro"/>
</dbReference>
<evidence type="ECO:0000259" key="7">
    <source>
        <dbReference type="PROSITE" id="PS50110"/>
    </source>
</evidence>
<dbReference type="InterPro" id="IPR025944">
    <property type="entry name" value="Sigma_54_int_dom_CS"/>
</dbReference>
<keyword evidence="9" id="KW-1185">Reference proteome</keyword>
<dbReference type="InterPro" id="IPR025662">
    <property type="entry name" value="Sigma_54_int_dom_ATP-bd_1"/>
</dbReference>
<evidence type="ECO:0000313" key="8">
    <source>
        <dbReference type="EMBL" id="QJR36634.1"/>
    </source>
</evidence>
<dbReference type="FunFam" id="3.40.50.300:FF:000006">
    <property type="entry name" value="DNA-binding transcriptional regulator NtrC"/>
    <property type="match status" value="1"/>
</dbReference>
<dbReference type="InterPro" id="IPR011006">
    <property type="entry name" value="CheY-like_superfamily"/>
</dbReference>
<evidence type="ECO:0000256" key="4">
    <source>
        <dbReference type="ARBA" id="ARBA00023163"/>
    </source>
</evidence>
<dbReference type="RefSeq" id="WP_171226067.1">
    <property type="nucleotide sequence ID" value="NZ_CP053085.1"/>
</dbReference>
<evidence type="ECO:0000256" key="3">
    <source>
        <dbReference type="ARBA" id="ARBA00023015"/>
    </source>
</evidence>
<dbReference type="InterPro" id="IPR001789">
    <property type="entry name" value="Sig_transdc_resp-reg_receiver"/>
</dbReference>
<organism evidence="8 9">
    <name type="scientific">Gemmatimonas groenlandica</name>
    <dbReference type="NCBI Taxonomy" id="2732249"/>
    <lineage>
        <taxon>Bacteria</taxon>
        <taxon>Pseudomonadati</taxon>
        <taxon>Gemmatimonadota</taxon>
        <taxon>Gemmatimonadia</taxon>
        <taxon>Gemmatimonadales</taxon>
        <taxon>Gemmatimonadaceae</taxon>
        <taxon>Gemmatimonas</taxon>
    </lineage>
</organism>
<accession>A0A6M4INU0</accession>
<protein>
    <submittedName>
        <fullName evidence="8">Sigma-54-dependent Fis family transcriptional regulator</fullName>
    </submittedName>
</protein>
<sequence>MTLSLLVIDDDETVRSTLVEFFETFGFTARGASTATEGRQLAAEHAPDVVLLDLRLPDADGVRALEALRADDPDLAVIVLTGYADVRTAVAAMKHGAADLLEKPVDLELLASAVTRAAERGRLRQEVAVLRAQGRSNATPPAMAPTVSDLIDLAARNPDAPILLQGETGTGKGYIARQIHDRSVRNLSPFVEINCASLSATFFESELFGHERGAFTDARQAKHGLLEVAGEGTVFLDEIAELSTEVQPRLLKVLEERTFRRLGGTTMLRSSSRVVVATHQSLADAVAEKRFRADLYYRLQVLTITLPPLRERQDEILTMAMSMLPKGSSLTNEAEDALAGYRWPGNIRELKNTIWRAAILAEGRPIEPAHLGLAVPEAPRAAVGTTPNEPRTLEQAEREVIREALVASGGNRTHAARLLGIARSTLLEKLKRYPADFG</sequence>
<keyword evidence="5" id="KW-0597">Phosphoprotein</keyword>
<dbReference type="GO" id="GO:0005524">
    <property type="term" value="F:ATP binding"/>
    <property type="evidence" value="ECO:0007669"/>
    <property type="project" value="UniProtKB-KW"/>
</dbReference>
<dbReference type="PRINTS" id="PR01590">
    <property type="entry name" value="HTHFIS"/>
</dbReference>
<dbReference type="PROSITE" id="PS00688">
    <property type="entry name" value="SIGMA54_INTERACT_3"/>
    <property type="match status" value="1"/>
</dbReference>
<dbReference type="SUPFAM" id="SSF46689">
    <property type="entry name" value="Homeodomain-like"/>
    <property type="match status" value="1"/>
</dbReference>
<dbReference type="PROSITE" id="PS50045">
    <property type="entry name" value="SIGMA54_INTERACT_4"/>
    <property type="match status" value="1"/>
</dbReference>
<evidence type="ECO:0000256" key="5">
    <source>
        <dbReference type="PROSITE-ProRule" id="PRU00169"/>
    </source>
</evidence>
<evidence type="ECO:0000256" key="1">
    <source>
        <dbReference type="ARBA" id="ARBA00022741"/>
    </source>
</evidence>
<dbReference type="InterPro" id="IPR002197">
    <property type="entry name" value="HTH_Fis"/>
</dbReference>
<gene>
    <name evidence="8" type="ORF">HKW67_14510</name>
</gene>
<dbReference type="Proteomes" id="UP000500938">
    <property type="component" value="Chromosome"/>
</dbReference>
<dbReference type="GO" id="GO:0006355">
    <property type="term" value="P:regulation of DNA-templated transcription"/>
    <property type="evidence" value="ECO:0007669"/>
    <property type="project" value="InterPro"/>
</dbReference>
<dbReference type="Pfam" id="PF00072">
    <property type="entry name" value="Response_reg"/>
    <property type="match status" value="1"/>
</dbReference>
<dbReference type="Pfam" id="PF00158">
    <property type="entry name" value="Sigma54_activat"/>
    <property type="match status" value="1"/>
</dbReference>
<dbReference type="Gene3D" id="3.40.50.300">
    <property type="entry name" value="P-loop containing nucleotide triphosphate hydrolases"/>
    <property type="match status" value="1"/>
</dbReference>
<keyword evidence="2" id="KW-0067">ATP-binding</keyword>
<dbReference type="SUPFAM" id="SSF52540">
    <property type="entry name" value="P-loop containing nucleoside triphosphate hydrolases"/>
    <property type="match status" value="1"/>
</dbReference>
<name>A0A6M4INU0_9BACT</name>
<dbReference type="PROSITE" id="PS50110">
    <property type="entry name" value="RESPONSE_REGULATORY"/>
    <property type="match status" value="1"/>
</dbReference>
<dbReference type="SMART" id="SM00382">
    <property type="entry name" value="AAA"/>
    <property type="match status" value="1"/>
</dbReference>
<keyword evidence="4" id="KW-0804">Transcription</keyword>
<proteinExistence type="predicted"/>
<evidence type="ECO:0000313" key="9">
    <source>
        <dbReference type="Proteomes" id="UP000500938"/>
    </source>
</evidence>
<feature type="domain" description="Response regulatory" evidence="7">
    <location>
        <begin position="4"/>
        <end position="118"/>
    </location>
</feature>
<dbReference type="KEGG" id="ggr:HKW67_14510"/>
<dbReference type="CDD" id="cd00009">
    <property type="entry name" value="AAA"/>
    <property type="match status" value="1"/>
</dbReference>